<evidence type="ECO:0007829" key="5">
    <source>
        <dbReference type="ProteomicsDB" id="A0A286YDP8"/>
    </source>
</evidence>
<organism evidence="1 3">
    <name type="scientific">Mus musculus</name>
    <name type="common">Mouse</name>
    <dbReference type="NCBI Taxonomy" id="10090"/>
    <lineage>
        <taxon>Eukaryota</taxon>
        <taxon>Metazoa</taxon>
        <taxon>Chordata</taxon>
        <taxon>Craniata</taxon>
        <taxon>Vertebrata</taxon>
        <taxon>Euteleostomi</taxon>
        <taxon>Mammalia</taxon>
        <taxon>Eutheria</taxon>
        <taxon>Euarchontoglires</taxon>
        <taxon>Glires</taxon>
        <taxon>Rodentia</taxon>
        <taxon>Myomorpha</taxon>
        <taxon>Muroidea</taxon>
        <taxon>Muridae</taxon>
        <taxon>Murinae</taxon>
        <taxon>Mus</taxon>
        <taxon>Mus</taxon>
    </lineage>
</organism>
<sequence length="55" mass="6256">MATPSLRGRLARFANPGKPILKPNKPLILANRVGNRRREKGVLPLQRQPVSRRCR</sequence>
<dbReference type="AlphaFoldDB" id="A0A286YDP8"/>
<dbReference type="Proteomes" id="UP000000589">
    <property type="component" value="Chromosome 14"/>
</dbReference>
<dbReference type="ProteomicsDB" id="359221"/>
<accession>A0A286YDP8</accession>
<name>A0A286YDP8_MOUSE</name>
<gene>
    <name evidence="1 2" type="primary">Chchd1</name>
</gene>
<reference evidence="1 3" key="2">
    <citation type="journal article" date="2011" name="PLoS Biol.">
        <title>Modernizing reference genome assemblies.</title>
        <authorList>
            <person name="Church D.M."/>
            <person name="Schneider V.A."/>
            <person name="Graves T."/>
            <person name="Auger K."/>
            <person name="Cunningham F."/>
            <person name="Bouk N."/>
            <person name="Chen H.C."/>
            <person name="Agarwala R."/>
            <person name="McLaren W.M."/>
            <person name="Ritchie G.R."/>
            <person name="Albracht D."/>
            <person name="Kremitzki M."/>
            <person name="Rock S."/>
            <person name="Kotkiewicz H."/>
            <person name="Kremitzki C."/>
            <person name="Wollam A."/>
            <person name="Trani L."/>
            <person name="Fulton L."/>
            <person name="Fulton R."/>
            <person name="Matthews L."/>
            <person name="Whitehead S."/>
            <person name="Chow W."/>
            <person name="Torrance J."/>
            <person name="Dunn M."/>
            <person name="Harden G."/>
            <person name="Threadgold G."/>
            <person name="Wood J."/>
            <person name="Collins J."/>
            <person name="Heath P."/>
            <person name="Griffiths G."/>
            <person name="Pelan S."/>
            <person name="Grafham D."/>
            <person name="Eichler E.E."/>
            <person name="Weinstock G."/>
            <person name="Mardis E.R."/>
            <person name="Wilson R.K."/>
            <person name="Howe K."/>
            <person name="Flicek P."/>
            <person name="Hubbard T."/>
        </authorList>
    </citation>
    <scope>NUCLEOTIDE SEQUENCE [LARGE SCALE GENOMIC DNA]</scope>
    <source>
        <strain evidence="1 3">C57BL/6J</strain>
    </source>
</reference>
<dbReference type="Ensembl" id="ENSMUST00000226072.2">
    <property type="protein sequence ID" value="ENSMUSP00000153514.2"/>
    <property type="gene ID" value="ENSMUSG00000063787.5"/>
</dbReference>
<dbReference type="AGR" id="MGI:1913371"/>
<dbReference type="Bgee" id="ENSMUSG00000063787">
    <property type="expression patterns" value="Expressed in quadriceps femoris and 64 other cell types or tissues"/>
</dbReference>
<reference evidence="1" key="3">
    <citation type="submission" date="2025-08" db="UniProtKB">
        <authorList>
            <consortium name="Ensembl"/>
        </authorList>
    </citation>
    <scope>IDENTIFICATION</scope>
    <source>
        <strain evidence="1">C57BL/6J</strain>
    </source>
</reference>
<keyword evidence="3" id="KW-1185">Reference proteome</keyword>
<dbReference type="GeneTree" id="ENSGT00390000007683"/>
<reference evidence="1 3" key="1">
    <citation type="journal article" date="2009" name="PLoS Biol.">
        <title>Lineage-specific biology revealed by a finished genome assembly of the mouse.</title>
        <authorList>
            <consortium name="Mouse Genome Sequencing Consortium"/>
            <person name="Church D.M."/>
            <person name="Goodstadt L."/>
            <person name="Hillier L.W."/>
            <person name="Zody M.C."/>
            <person name="Goldstein S."/>
            <person name="She X."/>
            <person name="Bult C.J."/>
            <person name="Agarwala R."/>
            <person name="Cherry J.L."/>
            <person name="DiCuccio M."/>
            <person name="Hlavina W."/>
            <person name="Kapustin Y."/>
            <person name="Meric P."/>
            <person name="Maglott D."/>
            <person name="Birtle Z."/>
            <person name="Marques A.C."/>
            <person name="Graves T."/>
            <person name="Zhou S."/>
            <person name="Teague B."/>
            <person name="Potamousis K."/>
            <person name="Churas C."/>
            <person name="Place M."/>
            <person name="Herschleb J."/>
            <person name="Runnheim R."/>
            <person name="Forrest D."/>
            <person name="Amos-Landgraf J."/>
            <person name="Schwartz D.C."/>
            <person name="Cheng Z."/>
            <person name="Lindblad-Toh K."/>
            <person name="Eichler E.E."/>
            <person name="Ponting C.P."/>
        </authorList>
    </citation>
    <scope>NUCLEOTIDE SEQUENCE [LARGE SCALE GENOMIC DNA]</scope>
    <source>
        <strain evidence="1 3">C57BL/6J</strain>
    </source>
</reference>
<protein>
    <submittedName>
        <fullName evidence="1">Coiled-coil-helix-coiled-coil-helix domain containing 1</fullName>
    </submittedName>
</protein>
<evidence type="ECO:0000313" key="1">
    <source>
        <dbReference type="Ensembl" id="ENSMUSP00000153514.2"/>
    </source>
</evidence>
<evidence type="ECO:0000313" key="2">
    <source>
        <dbReference type="MGI" id="MGI:1913371"/>
    </source>
</evidence>
<dbReference type="ExpressionAtlas" id="A0A286YDP8">
    <property type="expression patterns" value="baseline and differential"/>
</dbReference>
<keyword evidence="4 5" id="KW-1267">Proteomics identification</keyword>
<proteinExistence type="evidence at protein level"/>
<evidence type="ECO:0000313" key="3">
    <source>
        <dbReference type="Proteomes" id="UP000000589"/>
    </source>
</evidence>
<reference evidence="1" key="4">
    <citation type="submission" date="2025-09" db="UniProtKB">
        <authorList>
            <consortium name="Ensembl"/>
        </authorList>
    </citation>
    <scope>IDENTIFICATION</scope>
    <source>
        <strain evidence="1">C57BL/6J</strain>
    </source>
</reference>
<dbReference type="SMR" id="A0A286YDP8"/>
<dbReference type="MGI" id="MGI:1913371">
    <property type="gene designation" value="Chchd1"/>
</dbReference>
<dbReference type="VEuPathDB" id="HostDB:ENSMUSG00000063787"/>
<dbReference type="Antibodypedia" id="45414">
    <property type="antibodies" value="74 antibodies from 23 providers"/>
</dbReference>
<evidence type="ECO:0007829" key="4">
    <source>
        <dbReference type="PeptideAtlas" id="A0A286YDP8"/>
    </source>
</evidence>